<feature type="transmembrane region" description="Helical" evidence="2">
    <location>
        <begin position="93"/>
        <end position="126"/>
    </location>
</feature>
<protein>
    <submittedName>
        <fullName evidence="4">Acyltransferase</fullName>
    </submittedName>
</protein>
<evidence type="ECO:0000313" key="5">
    <source>
        <dbReference type="Proteomes" id="UP000288351"/>
    </source>
</evidence>
<evidence type="ECO:0000259" key="3">
    <source>
        <dbReference type="Pfam" id="PF01757"/>
    </source>
</evidence>
<name>A0A059WGR3_STRNR</name>
<reference evidence="4 5" key="1">
    <citation type="journal article" date="2019" name="Microbiol. Resour. Announc.">
        <title>Draft Genome Sequence of the Most Traditional epsilon-Poly-l-Lysine Producer, Streptomyces albulus NBRC14147.</title>
        <authorList>
            <person name="Yamanaka K."/>
            <person name="Hamano Y."/>
        </authorList>
    </citation>
    <scope>NUCLEOTIDE SEQUENCE [LARGE SCALE GENOMIC DNA]</scope>
    <source>
        <strain evidence="4 5">NBRC 14147</strain>
    </source>
</reference>
<feature type="transmembrane region" description="Helical" evidence="2">
    <location>
        <begin position="237"/>
        <end position="256"/>
    </location>
</feature>
<dbReference type="InterPro" id="IPR050879">
    <property type="entry name" value="Acyltransferase_3"/>
</dbReference>
<accession>A0A059WGR3</accession>
<evidence type="ECO:0000256" key="1">
    <source>
        <dbReference type="SAM" id="MobiDB-lite"/>
    </source>
</evidence>
<organism evidence="4 5">
    <name type="scientific">Streptomyces noursei</name>
    <name type="common">Streptomyces albulus</name>
    <dbReference type="NCBI Taxonomy" id="1971"/>
    <lineage>
        <taxon>Bacteria</taxon>
        <taxon>Bacillati</taxon>
        <taxon>Actinomycetota</taxon>
        <taxon>Actinomycetes</taxon>
        <taxon>Kitasatosporales</taxon>
        <taxon>Streptomycetaceae</taxon>
        <taxon>Streptomyces</taxon>
    </lineage>
</organism>
<dbReference type="InterPro" id="IPR002656">
    <property type="entry name" value="Acyl_transf_3_dom"/>
</dbReference>
<keyword evidence="2" id="KW-0812">Transmembrane</keyword>
<keyword evidence="4" id="KW-0012">Acyltransferase</keyword>
<evidence type="ECO:0000313" key="4">
    <source>
        <dbReference type="EMBL" id="GCB94764.1"/>
    </source>
</evidence>
<dbReference type="PANTHER" id="PTHR23028:SF53">
    <property type="entry name" value="ACYL_TRANSF_3 DOMAIN-CONTAINING PROTEIN"/>
    <property type="match status" value="1"/>
</dbReference>
<feature type="transmembrane region" description="Helical" evidence="2">
    <location>
        <begin position="167"/>
        <end position="185"/>
    </location>
</feature>
<proteinExistence type="predicted"/>
<dbReference type="GO" id="GO:0016747">
    <property type="term" value="F:acyltransferase activity, transferring groups other than amino-acyl groups"/>
    <property type="evidence" value="ECO:0007669"/>
    <property type="project" value="InterPro"/>
</dbReference>
<dbReference type="GO" id="GO:0000271">
    <property type="term" value="P:polysaccharide biosynthetic process"/>
    <property type="evidence" value="ECO:0007669"/>
    <property type="project" value="TreeGrafter"/>
</dbReference>
<feature type="region of interest" description="Disordered" evidence="1">
    <location>
        <begin position="371"/>
        <end position="394"/>
    </location>
</feature>
<dbReference type="PANTHER" id="PTHR23028">
    <property type="entry name" value="ACETYLTRANSFERASE"/>
    <property type="match status" value="1"/>
</dbReference>
<keyword evidence="4" id="KW-0808">Transferase</keyword>
<evidence type="ECO:0000256" key="2">
    <source>
        <dbReference type="SAM" id="Phobius"/>
    </source>
</evidence>
<dbReference type="STRING" id="68570.DC74_6598"/>
<comment type="caution">
    <text evidence="4">The sequence shown here is derived from an EMBL/GenBank/DDBJ whole genome shotgun (WGS) entry which is preliminary data.</text>
</comment>
<dbReference type="GO" id="GO:0016020">
    <property type="term" value="C:membrane"/>
    <property type="evidence" value="ECO:0007669"/>
    <property type="project" value="TreeGrafter"/>
</dbReference>
<feature type="transmembrane region" description="Helical" evidence="2">
    <location>
        <begin position="262"/>
        <end position="284"/>
    </location>
</feature>
<gene>
    <name evidence="4" type="ORF">SALB_07565</name>
</gene>
<dbReference type="eggNOG" id="COG1835">
    <property type="taxonomic scope" value="Bacteria"/>
</dbReference>
<keyword evidence="2" id="KW-0472">Membrane</keyword>
<dbReference type="Proteomes" id="UP000288351">
    <property type="component" value="Unassembled WGS sequence"/>
</dbReference>
<sequence>MTPPAPPSRLPSLTGMRFLAAAMVFAVHGAAAGAFRDIGAAADYFRFFGNAGALGVSFFFVLSGFVLTWSARPTDTTTGFWRRRLLKIFPNHLVTFVVALVLLALIGTTVATKQTVVTLFLLHAWMPDSSYVEAANNVSWSLSVELLFYLSFPLLIKAVNKIRASRLWYAAGISALLVVLMPVIAQHLLPGTPHYSFLPVSWTQIWFVYVFPAVRLLEFLLGMIMARILLTGRWINLPIVPAAVLTVVAYLVPIYVDHNPLFNYAAFTIVPLALLIPAAAAADVQGRRTLVSTRPMVWLGEISFAFYLVHYLVLKFGHRAFGSQPNIFGQPSGPAWSTPVALAFLVGCFAVSVVAAWALYAGVERPAMRRWSRPKNRRPRQDEPQPHGVPADAR</sequence>
<feature type="domain" description="Acyltransferase 3" evidence="3">
    <location>
        <begin position="12"/>
        <end position="354"/>
    </location>
</feature>
<feature type="transmembrane region" description="Helical" evidence="2">
    <location>
        <begin position="138"/>
        <end position="155"/>
    </location>
</feature>
<dbReference type="EMBL" id="BHXC01000007">
    <property type="protein sequence ID" value="GCB94764.1"/>
    <property type="molecule type" value="Genomic_DNA"/>
</dbReference>
<feature type="transmembrane region" description="Helical" evidence="2">
    <location>
        <begin position="48"/>
        <end position="72"/>
    </location>
</feature>
<feature type="transmembrane region" description="Helical" evidence="2">
    <location>
        <begin position="340"/>
        <end position="363"/>
    </location>
</feature>
<feature type="transmembrane region" description="Helical" evidence="2">
    <location>
        <begin position="296"/>
        <end position="314"/>
    </location>
</feature>
<keyword evidence="2" id="KW-1133">Transmembrane helix</keyword>
<dbReference type="Pfam" id="PF01757">
    <property type="entry name" value="Acyl_transf_3"/>
    <property type="match status" value="1"/>
</dbReference>
<feature type="transmembrane region" description="Helical" evidence="2">
    <location>
        <begin position="205"/>
        <end position="230"/>
    </location>
</feature>
<dbReference type="RefSeq" id="WP_016574576.1">
    <property type="nucleotide sequence ID" value="NZ_BHXC01000007.1"/>
</dbReference>
<dbReference type="AlphaFoldDB" id="A0A059WGR3"/>